<dbReference type="RefSeq" id="WP_166101664.1">
    <property type="nucleotide sequence ID" value="NZ_JAADJT010000004.1"/>
</dbReference>
<protein>
    <submittedName>
        <fullName evidence="2">Uncharacterized protein</fullName>
    </submittedName>
</protein>
<evidence type="ECO:0000256" key="1">
    <source>
        <dbReference type="SAM" id="Phobius"/>
    </source>
</evidence>
<organism evidence="2 3">
    <name type="scientific">Duganella aceris</name>
    <dbReference type="NCBI Taxonomy" id="2703883"/>
    <lineage>
        <taxon>Bacteria</taxon>
        <taxon>Pseudomonadati</taxon>
        <taxon>Pseudomonadota</taxon>
        <taxon>Betaproteobacteria</taxon>
        <taxon>Burkholderiales</taxon>
        <taxon>Oxalobacteraceae</taxon>
        <taxon>Telluria group</taxon>
        <taxon>Duganella</taxon>
    </lineage>
</organism>
<dbReference type="EMBL" id="JAADJT010000004">
    <property type="protein sequence ID" value="NGZ84499.1"/>
    <property type="molecule type" value="Genomic_DNA"/>
</dbReference>
<name>A0ABX0FJ39_9BURK</name>
<reference evidence="3" key="1">
    <citation type="submission" date="2023-07" db="EMBL/GenBank/DDBJ databases">
        <title>Duganella aceri sp. nov., isolated from tree sap.</title>
        <authorList>
            <person name="Kim I.S."/>
        </authorList>
    </citation>
    <scope>NUCLEOTIDE SEQUENCE [LARGE SCALE GENOMIC DNA]</scope>
    <source>
        <strain evidence="3">SAP-35</strain>
    </source>
</reference>
<gene>
    <name evidence="2" type="ORF">GW587_09540</name>
</gene>
<keyword evidence="1" id="KW-1133">Transmembrane helix</keyword>
<comment type="caution">
    <text evidence="2">The sequence shown here is derived from an EMBL/GenBank/DDBJ whole genome shotgun (WGS) entry which is preliminary data.</text>
</comment>
<dbReference type="Proteomes" id="UP000666369">
    <property type="component" value="Unassembled WGS sequence"/>
</dbReference>
<feature type="non-terminal residue" evidence="2">
    <location>
        <position position="1"/>
    </location>
</feature>
<evidence type="ECO:0000313" key="3">
    <source>
        <dbReference type="Proteomes" id="UP000666369"/>
    </source>
</evidence>
<keyword evidence="3" id="KW-1185">Reference proteome</keyword>
<feature type="transmembrane region" description="Helical" evidence="1">
    <location>
        <begin position="106"/>
        <end position="125"/>
    </location>
</feature>
<accession>A0ABX0FJ39</accession>
<keyword evidence="1" id="KW-0472">Membrane</keyword>
<proteinExistence type="predicted"/>
<feature type="transmembrane region" description="Helical" evidence="1">
    <location>
        <begin position="64"/>
        <end position="85"/>
    </location>
</feature>
<evidence type="ECO:0000313" key="2">
    <source>
        <dbReference type="EMBL" id="NGZ84499.1"/>
    </source>
</evidence>
<keyword evidence="1" id="KW-0812">Transmembrane</keyword>
<sequence>TTASGAIRALAMYRRRRSLRISEKKRWLLETDVSIIDSTPQCASRSIGMLEAIFEAIGYLLREIFYQLLGTLIQKIFYWPGWLILRLITWGRYPPEHKVEHNRLAVSLFAIVAMAATPMLFALIAA</sequence>